<reference evidence="13 14" key="1">
    <citation type="submission" date="2023-03" db="EMBL/GenBank/DDBJ databases">
        <title>High-quality genome of Scylla paramamosain provides insights in environmental adaptation.</title>
        <authorList>
            <person name="Zhang L."/>
        </authorList>
    </citation>
    <scope>NUCLEOTIDE SEQUENCE [LARGE SCALE GENOMIC DNA]</scope>
    <source>
        <strain evidence="13">LZ_2023a</strain>
        <tissue evidence="13">Muscle</tissue>
    </source>
</reference>
<feature type="compositionally biased region" description="Basic and acidic residues" evidence="10">
    <location>
        <begin position="542"/>
        <end position="588"/>
    </location>
</feature>
<feature type="transmembrane region" description="Helical" evidence="11">
    <location>
        <begin position="142"/>
        <end position="167"/>
    </location>
</feature>
<evidence type="ECO:0000256" key="10">
    <source>
        <dbReference type="SAM" id="MobiDB-lite"/>
    </source>
</evidence>
<keyword evidence="7 9" id="KW-0675">Receptor</keyword>
<evidence type="ECO:0000256" key="8">
    <source>
        <dbReference type="ARBA" id="ARBA00023224"/>
    </source>
</evidence>
<protein>
    <recommendedName>
        <fullName evidence="12">G-protein coupled receptors family 1 profile domain-containing protein</fullName>
    </recommendedName>
</protein>
<dbReference type="PRINTS" id="PR00237">
    <property type="entry name" value="GPCRRHODOPSN"/>
</dbReference>
<dbReference type="AlphaFoldDB" id="A0AAW0TT74"/>
<organism evidence="13 14">
    <name type="scientific">Scylla paramamosain</name>
    <name type="common">Mud crab</name>
    <dbReference type="NCBI Taxonomy" id="85552"/>
    <lineage>
        <taxon>Eukaryota</taxon>
        <taxon>Metazoa</taxon>
        <taxon>Ecdysozoa</taxon>
        <taxon>Arthropoda</taxon>
        <taxon>Crustacea</taxon>
        <taxon>Multicrustacea</taxon>
        <taxon>Malacostraca</taxon>
        <taxon>Eumalacostraca</taxon>
        <taxon>Eucarida</taxon>
        <taxon>Decapoda</taxon>
        <taxon>Pleocyemata</taxon>
        <taxon>Brachyura</taxon>
        <taxon>Eubrachyura</taxon>
        <taxon>Portunoidea</taxon>
        <taxon>Portunidae</taxon>
        <taxon>Portuninae</taxon>
        <taxon>Scylla</taxon>
    </lineage>
</organism>
<dbReference type="GO" id="GO:0016020">
    <property type="term" value="C:membrane"/>
    <property type="evidence" value="ECO:0007669"/>
    <property type="project" value="UniProtKB-SubCell"/>
</dbReference>
<comment type="caution">
    <text evidence="13">The sequence shown here is derived from an EMBL/GenBank/DDBJ whole genome shotgun (WGS) entry which is preliminary data.</text>
</comment>
<dbReference type="PANTHER" id="PTHR24235">
    <property type="entry name" value="NEUROPEPTIDE Y RECEPTOR"/>
    <property type="match status" value="1"/>
</dbReference>
<accession>A0AAW0TT74</accession>
<evidence type="ECO:0000313" key="13">
    <source>
        <dbReference type="EMBL" id="KAK8390228.1"/>
    </source>
</evidence>
<feature type="region of interest" description="Disordered" evidence="10">
    <location>
        <begin position="541"/>
        <end position="588"/>
    </location>
</feature>
<feature type="transmembrane region" description="Helical" evidence="11">
    <location>
        <begin position="221"/>
        <end position="240"/>
    </location>
</feature>
<dbReference type="Proteomes" id="UP001487740">
    <property type="component" value="Unassembled WGS sequence"/>
</dbReference>
<evidence type="ECO:0000256" key="3">
    <source>
        <dbReference type="ARBA" id="ARBA00022692"/>
    </source>
</evidence>
<dbReference type="PRINTS" id="PR01012">
    <property type="entry name" value="NRPEPTIDEYR"/>
</dbReference>
<keyword evidence="14" id="KW-1185">Reference proteome</keyword>
<feature type="transmembrane region" description="Helical" evidence="11">
    <location>
        <begin position="270"/>
        <end position="289"/>
    </location>
</feature>
<evidence type="ECO:0000256" key="2">
    <source>
        <dbReference type="ARBA" id="ARBA00010663"/>
    </source>
</evidence>
<keyword evidence="3 9" id="KW-0812">Transmembrane</keyword>
<name>A0AAW0TT74_SCYPA</name>
<evidence type="ECO:0000256" key="5">
    <source>
        <dbReference type="ARBA" id="ARBA00023040"/>
    </source>
</evidence>
<keyword evidence="4 11" id="KW-1133">Transmembrane helix</keyword>
<evidence type="ECO:0000256" key="11">
    <source>
        <dbReference type="SAM" id="Phobius"/>
    </source>
</evidence>
<keyword evidence="6 11" id="KW-0472">Membrane</keyword>
<dbReference type="Gene3D" id="1.20.1070.10">
    <property type="entry name" value="Rhodopsin 7-helix transmembrane proteins"/>
    <property type="match status" value="1"/>
</dbReference>
<dbReference type="SUPFAM" id="SSF81321">
    <property type="entry name" value="Family A G protein-coupled receptor-like"/>
    <property type="match status" value="1"/>
</dbReference>
<evidence type="ECO:0000256" key="6">
    <source>
        <dbReference type="ARBA" id="ARBA00023136"/>
    </source>
</evidence>
<keyword evidence="8 9" id="KW-0807">Transducer</keyword>
<dbReference type="InterPro" id="IPR000276">
    <property type="entry name" value="GPCR_Rhodpsn"/>
</dbReference>
<evidence type="ECO:0000259" key="12">
    <source>
        <dbReference type="PROSITE" id="PS50262"/>
    </source>
</evidence>
<comment type="similarity">
    <text evidence="2 9">Belongs to the G-protein coupled receptor 1 family.</text>
</comment>
<gene>
    <name evidence="13" type="ORF">O3P69_010135</name>
</gene>
<comment type="subcellular location">
    <subcellularLocation>
        <location evidence="1">Membrane</location>
        <topology evidence="1">Multi-pass membrane protein</topology>
    </subcellularLocation>
</comment>
<dbReference type="PROSITE" id="PS00237">
    <property type="entry name" value="G_PROTEIN_RECEP_F1_1"/>
    <property type="match status" value="1"/>
</dbReference>
<dbReference type="GO" id="GO:0004983">
    <property type="term" value="F:neuropeptide Y receptor activity"/>
    <property type="evidence" value="ECO:0007669"/>
    <property type="project" value="InterPro"/>
</dbReference>
<feature type="transmembrane region" description="Helical" evidence="11">
    <location>
        <begin position="105"/>
        <end position="130"/>
    </location>
</feature>
<dbReference type="Pfam" id="PF00001">
    <property type="entry name" value="7tm_1"/>
    <property type="match status" value="1"/>
</dbReference>
<dbReference type="CDD" id="cd15203">
    <property type="entry name" value="7tmA_NPYR-like"/>
    <property type="match status" value="1"/>
</dbReference>
<dbReference type="PANTHER" id="PTHR24235:SF12">
    <property type="entry name" value="G-PROTEIN COUPLED RECEPTORS FAMILY 1 PROFILE DOMAIN-CONTAINING PROTEIN"/>
    <property type="match status" value="1"/>
</dbReference>
<proteinExistence type="inferred from homology"/>
<evidence type="ECO:0000256" key="9">
    <source>
        <dbReference type="RuleBase" id="RU000688"/>
    </source>
</evidence>
<sequence length="588" mass="65539">MLEDPNQNAVDETALESLDDGAGLREFGGLPCGEPVSCGDLFQEGRTSVQLLPIDRLSLLLVDALAINGSNGSSVQHPLFNFSSDELLDVLAGEQDGYLDPVTQVVFIVCYASLMVLGVSGNLMVGWIIWRKKTMRTPRNLYIINLTVSDLSMCLVCMPITLVGLLYKNWGMGDLLCKLVPVLQGANILVSTSTVLAIAVDRYATIVKVGRSSRSKVHVTSSIAAIWTSSVLFTMPLYFYHSVTQVKLGHIVLYKRCIFQWPSRAARNTWLILLLMTQYGIPILVLSVVHARIKQYLGHHLMGQYDARRAEREIERNRKTTILLSTIAVAFAVCWLPWHVVNLLADFEYEGLREPTHFYAVFGASHIMAMSSASINPVLYGWLNTNLRRELVEVLPPIFVKLGCLVTGVQGRGRSMGGGGPGDSPTRQPESVTLLVFQTHPPTSLTQMVARSPHPPTATTTTTTSTTTTTTTATNTTTATTTATTVVLVRLWDSVKAPSPDLPRHTPPAWTRRHRNSRTVTTVASLLYSDQSFCIEQAEAEEERRNRWTEGWKRKGRRKESEEGRIRVKEEDKQEKRKTTGRRKDWRD</sequence>
<feature type="transmembrane region" description="Helical" evidence="11">
    <location>
        <begin position="321"/>
        <end position="338"/>
    </location>
</feature>
<dbReference type="PROSITE" id="PS50262">
    <property type="entry name" value="G_PROTEIN_RECEP_F1_2"/>
    <property type="match status" value="1"/>
</dbReference>
<evidence type="ECO:0000256" key="1">
    <source>
        <dbReference type="ARBA" id="ARBA00004141"/>
    </source>
</evidence>
<feature type="region of interest" description="Disordered" evidence="10">
    <location>
        <begin position="446"/>
        <end position="472"/>
    </location>
</feature>
<evidence type="ECO:0000256" key="4">
    <source>
        <dbReference type="ARBA" id="ARBA00022989"/>
    </source>
</evidence>
<dbReference type="InterPro" id="IPR000611">
    <property type="entry name" value="NPY_rcpt"/>
</dbReference>
<feature type="transmembrane region" description="Helical" evidence="11">
    <location>
        <begin position="358"/>
        <end position="383"/>
    </location>
</feature>
<feature type="domain" description="G-protein coupled receptors family 1 profile" evidence="12">
    <location>
        <begin position="121"/>
        <end position="380"/>
    </location>
</feature>
<evidence type="ECO:0000313" key="14">
    <source>
        <dbReference type="Proteomes" id="UP001487740"/>
    </source>
</evidence>
<dbReference type="InterPro" id="IPR017452">
    <property type="entry name" value="GPCR_Rhodpsn_7TM"/>
</dbReference>
<dbReference type="EMBL" id="JARAKH010000025">
    <property type="protein sequence ID" value="KAK8390228.1"/>
    <property type="molecule type" value="Genomic_DNA"/>
</dbReference>
<evidence type="ECO:0000256" key="7">
    <source>
        <dbReference type="ARBA" id="ARBA00023170"/>
    </source>
</evidence>
<keyword evidence="5 9" id="KW-0297">G-protein coupled receptor</keyword>
<feature type="compositionally biased region" description="Low complexity" evidence="10">
    <location>
        <begin position="457"/>
        <end position="472"/>
    </location>
</feature>
<feature type="transmembrane region" description="Helical" evidence="11">
    <location>
        <begin position="179"/>
        <end position="200"/>
    </location>
</feature>
<dbReference type="SMART" id="SM01381">
    <property type="entry name" value="7TM_GPCR_Srsx"/>
    <property type="match status" value="1"/>
</dbReference>